<keyword evidence="4 9" id="KW-0521">NADP</keyword>
<evidence type="ECO:0000313" key="12">
    <source>
        <dbReference type="Proteomes" id="UP000012085"/>
    </source>
</evidence>
<feature type="binding site" evidence="9">
    <location>
        <position position="203"/>
    </location>
    <ligand>
        <name>substrate</name>
    </ligand>
</feature>
<dbReference type="FunFam" id="3.40.50.720:FF:000101">
    <property type="entry name" value="GDP-L-fucose synthase"/>
    <property type="match status" value="1"/>
</dbReference>
<evidence type="ECO:0000256" key="5">
    <source>
        <dbReference type="ARBA" id="ARBA00023002"/>
    </source>
</evidence>
<dbReference type="PANTHER" id="PTHR43238:SF1">
    <property type="entry name" value="GDP-L-FUCOSE SYNTHASE"/>
    <property type="match status" value="1"/>
</dbReference>
<protein>
    <recommendedName>
        <fullName evidence="3 9">GDP-L-fucose synthase</fullName>
        <ecNumber evidence="3 9">1.1.1.271</ecNumber>
    </recommendedName>
    <alternativeName>
        <fullName evidence="9">GDP-4-keto-6-deoxy-D-mannose-3,5-epimerase-4-reductase</fullName>
    </alternativeName>
</protein>
<dbReference type="UniPathway" id="UPA00128">
    <property type="reaction ID" value="UER00191"/>
</dbReference>
<feature type="binding site" evidence="9">
    <location>
        <begin position="11"/>
        <end position="17"/>
    </location>
    <ligand>
        <name>NADP(+)</name>
        <dbReference type="ChEBI" id="CHEBI:58349"/>
    </ligand>
</feature>
<dbReference type="InterPro" id="IPR036291">
    <property type="entry name" value="NAD(P)-bd_dom_sf"/>
</dbReference>
<evidence type="ECO:0000313" key="11">
    <source>
        <dbReference type="EMBL" id="EMT45979.1"/>
    </source>
</evidence>
<accession>M8DZ36</accession>
<feature type="binding site" evidence="9">
    <location>
        <position position="141"/>
    </location>
    <ligand>
        <name>NADP(+)</name>
        <dbReference type="ChEBI" id="CHEBI:58349"/>
    </ligand>
</feature>
<evidence type="ECO:0000256" key="6">
    <source>
        <dbReference type="ARBA" id="ARBA00023235"/>
    </source>
</evidence>
<evidence type="ECO:0000256" key="1">
    <source>
        <dbReference type="ARBA" id="ARBA00004883"/>
    </source>
</evidence>
<evidence type="ECO:0000256" key="9">
    <source>
        <dbReference type="HAMAP-Rule" id="MF_00956"/>
    </source>
</evidence>
<comment type="caution">
    <text evidence="11">The sequence shown here is derived from an EMBL/GenBank/DDBJ whole genome shotgun (WGS) entry which is preliminary data.</text>
</comment>
<dbReference type="PATRIC" id="fig|1297581.3.peg.1379"/>
<feature type="binding site" evidence="9">
    <location>
        <position position="180"/>
    </location>
    <ligand>
        <name>NADP(+)</name>
        <dbReference type="ChEBI" id="CHEBI:58349"/>
    </ligand>
</feature>
<evidence type="ECO:0000259" key="10">
    <source>
        <dbReference type="Pfam" id="PF01370"/>
    </source>
</evidence>
<comment type="pathway">
    <text evidence="1 9">Nucleotide-sugar biosynthesis; GDP-L-fucose biosynthesis via de novo pathway; GDP-L-fucose from GDP-alpha-D-mannose: step 2/2.</text>
</comment>
<comment type="similarity">
    <text evidence="2 9">Belongs to the NAD(P)-dependent epimerase/dehydratase family. Fucose synthase subfamily.</text>
</comment>
<proteinExistence type="inferred from homology"/>
<dbReference type="SUPFAM" id="SSF51735">
    <property type="entry name" value="NAD(P)-binding Rossmann-fold domains"/>
    <property type="match status" value="1"/>
</dbReference>
<keyword evidence="6 9" id="KW-0413">Isomerase</keyword>
<dbReference type="CDD" id="cd05239">
    <property type="entry name" value="GDP_FS_SDR_e"/>
    <property type="match status" value="1"/>
</dbReference>
<dbReference type="GO" id="GO:0042351">
    <property type="term" value="P:'de novo' GDP-L-fucose biosynthetic process"/>
    <property type="evidence" value="ECO:0007669"/>
    <property type="project" value="UniProtKB-UniRule"/>
</dbReference>
<dbReference type="InterPro" id="IPR028614">
    <property type="entry name" value="GDP_fucose/colitose_synth"/>
</dbReference>
<sequence>MNKDAKIYVAGHRGLVGSAILRKLQVDGYTNLVYKTSQELDLRDRNRVDQFFEEEKPEYVFLAAAKVGGIVANNEYPADFIRDNLMIQTNVIDAAYRNGVKKLLFLGSTCIYPKFSPQPLKEEYLLTGELEPTNEPYAIAKIAGIKMCQSYNRQYGTKYISVMPTNLYGPNDNFDLHTSHVLPALIRKFHEAKENNAPYVEVWGTGTPRREFLYSDDLADACIFLMNNYEGNEIVNVGVGEDISIKELAEKIKNIVGYQGEIKFDTTKPDGTPRKLVDVSKINALGWKASISLEEGLQKAYQWFLDHVAVKTN</sequence>
<dbReference type="GO" id="GO:0050577">
    <property type="term" value="F:GDP-L-fucose synthase activity"/>
    <property type="evidence" value="ECO:0007669"/>
    <property type="project" value="UniProtKB-UniRule"/>
</dbReference>
<dbReference type="EMBL" id="APCD01000007">
    <property type="protein sequence ID" value="EMT45979.1"/>
    <property type="molecule type" value="Genomic_DNA"/>
</dbReference>
<dbReference type="InterPro" id="IPR001509">
    <property type="entry name" value="Epimerase_deHydtase"/>
</dbReference>
<keyword evidence="5 9" id="KW-0560">Oxidoreductase</keyword>
<evidence type="ECO:0000256" key="7">
    <source>
        <dbReference type="ARBA" id="ARBA00023268"/>
    </source>
</evidence>
<dbReference type="Proteomes" id="UP000012085">
    <property type="component" value="Unassembled WGS sequence"/>
</dbReference>
<dbReference type="HAMAP" id="MF_00956">
    <property type="entry name" value="GDP_fucose_synth"/>
    <property type="match status" value="1"/>
</dbReference>
<feature type="site" description="Important for catalytic activity" evidence="9">
    <location>
        <position position="108"/>
    </location>
</feature>
<dbReference type="AlphaFoldDB" id="M8DZ36"/>
<gene>
    <name evidence="9" type="primary">fcl</name>
    <name evidence="11" type="ORF">H919_06706</name>
</gene>
<feature type="binding site" evidence="9">
    <location>
        <position position="210"/>
    </location>
    <ligand>
        <name>substrate</name>
    </ligand>
</feature>
<reference evidence="11 12" key="1">
    <citation type="submission" date="2013-03" db="EMBL/GenBank/DDBJ databases">
        <title>Assembly of a new bacterial strain Anoxybacillus flavithermus AK1.</title>
        <authorList>
            <person name="Rajan I."/>
            <person name="PoliReddy D."/>
            <person name="Sugumar T."/>
            <person name="Rathinam K."/>
            <person name="Alqarawi S."/>
            <person name="Khalil A.B."/>
            <person name="Sivakumar N."/>
        </authorList>
    </citation>
    <scope>NUCLEOTIDE SEQUENCE [LARGE SCALE GENOMIC DNA]</scope>
    <source>
        <strain evidence="11 12">AK1</strain>
    </source>
</reference>
<name>M8DZ36_9BACL</name>
<feature type="site" description="Important for catalytic activity" evidence="9">
    <location>
        <position position="110"/>
    </location>
</feature>
<organism evidence="11 12">
    <name type="scientific">Anoxybacillus flavithermus AK1</name>
    <dbReference type="NCBI Taxonomy" id="1297581"/>
    <lineage>
        <taxon>Bacteria</taxon>
        <taxon>Bacillati</taxon>
        <taxon>Bacillota</taxon>
        <taxon>Bacilli</taxon>
        <taxon>Bacillales</taxon>
        <taxon>Anoxybacillaceae</taxon>
        <taxon>Anoxybacillus</taxon>
    </lineage>
</organism>
<dbReference type="Gene3D" id="3.40.50.720">
    <property type="entry name" value="NAD(P)-binding Rossmann-like Domain"/>
    <property type="match status" value="1"/>
</dbReference>
<keyword evidence="7 9" id="KW-0511">Multifunctional enzyme</keyword>
<feature type="domain" description="NAD-dependent epimerase/dehydratase" evidence="10">
    <location>
        <begin position="7"/>
        <end position="238"/>
    </location>
</feature>
<evidence type="ECO:0000256" key="2">
    <source>
        <dbReference type="ARBA" id="ARBA00005959"/>
    </source>
</evidence>
<dbReference type="RefSeq" id="WP_003396938.1">
    <property type="nucleotide sequence ID" value="NZ_APCD01000007.1"/>
</dbReference>
<comment type="catalytic activity">
    <reaction evidence="8 9">
        <text>GDP-beta-L-fucose + NADP(+) = GDP-4-dehydro-alpha-D-rhamnose + NADPH + H(+)</text>
        <dbReference type="Rhea" id="RHEA:18885"/>
        <dbReference type="ChEBI" id="CHEBI:15378"/>
        <dbReference type="ChEBI" id="CHEBI:57273"/>
        <dbReference type="ChEBI" id="CHEBI:57783"/>
        <dbReference type="ChEBI" id="CHEBI:57964"/>
        <dbReference type="ChEBI" id="CHEBI:58349"/>
        <dbReference type="EC" id="1.1.1.271"/>
    </reaction>
</comment>
<evidence type="ECO:0000256" key="8">
    <source>
        <dbReference type="ARBA" id="ARBA00051935"/>
    </source>
</evidence>
<dbReference type="Pfam" id="PF01370">
    <property type="entry name" value="Epimerase"/>
    <property type="match status" value="1"/>
</dbReference>
<feature type="binding site" evidence="9">
    <location>
        <position position="188"/>
    </location>
    <ligand>
        <name>substrate</name>
    </ligand>
</feature>
<feature type="binding site" evidence="9">
    <location>
        <position position="270"/>
    </location>
    <ligand>
        <name>substrate</name>
    </ligand>
</feature>
<feature type="active site" description="Proton donor/acceptor" evidence="9">
    <location>
        <position position="137"/>
    </location>
</feature>
<feature type="binding site" evidence="9">
    <location>
        <begin position="106"/>
        <end position="109"/>
    </location>
    <ligand>
        <name>NADP(+)</name>
        <dbReference type="ChEBI" id="CHEBI:58349"/>
    </ligand>
</feature>
<dbReference type="GO" id="GO:0070401">
    <property type="term" value="F:NADP+ binding"/>
    <property type="evidence" value="ECO:0007669"/>
    <property type="project" value="UniProtKB-UniRule"/>
</dbReference>
<reference evidence="11 12" key="2">
    <citation type="journal article" date="2015" name="Genome Announc.">
        <title>Genome Sequence of Anoxybacillus flavithermus Strain AK1, a Thermophile Isolated from a Hot Spring in Saudi Arabia.</title>
        <authorList>
            <person name="Khalil A."/>
            <person name="Sivakumar N."/>
            <person name="Qarawi S."/>
        </authorList>
    </citation>
    <scope>NUCLEOTIDE SEQUENCE [LARGE SCALE GENOMIC DNA]</scope>
    <source>
        <strain evidence="11 12">AK1</strain>
    </source>
</reference>
<evidence type="ECO:0000256" key="3">
    <source>
        <dbReference type="ARBA" id="ARBA00012371"/>
    </source>
</evidence>
<dbReference type="PANTHER" id="PTHR43238">
    <property type="entry name" value="GDP-L-FUCOSE SYNTHASE"/>
    <property type="match status" value="1"/>
</dbReference>
<dbReference type="Gene3D" id="3.90.25.10">
    <property type="entry name" value="UDP-galactose 4-epimerase, domain 1"/>
    <property type="match status" value="1"/>
</dbReference>
<evidence type="ECO:0000256" key="4">
    <source>
        <dbReference type="ARBA" id="ARBA00022857"/>
    </source>
</evidence>
<dbReference type="GO" id="GO:0016853">
    <property type="term" value="F:isomerase activity"/>
    <property type="evidence" value="ECO:0007669"/>
    <property type="project" value="UniProtKB-KW"/>
</dbReference>
<comment type="function">
    <text evidence="9">Catalyzes the two-step NADP-dependent conversion of GDP-4-dehydro-6-deoxy-D-mannose to GDP-fucose, involving an epimerase and a reductase reaction.</text>
</comment>
<feature type="binding site" evidence="9">
    <location>
        <begin position="164"/>
        <end position="167"/>
    </location>
    <ligand>
        <name>NADP(+)</name>
        <dbReference type="ChEBI" id="CHEBI:58349"/>
    </ligand>
</feature>
<dbReference type="EC" id="1.1.1.271" evidence="3 9"/>